<dbReference type="Gene3D" id="1.10.510.10">
    <property type="entry name" value="Transferase(Phosphotransferase) domain 1"/>
    <property type="match status" value="1"/>
</dbReference>
<comment type="caution">
    <text evidence="10">The sequence shown here is derived from an EMBL/GenBank/DDBJ whole genome shotgun (WGS) entry which is preliminary data.</text>
</comment>
<dbReference type="Gene3D" id="3.30.200.20">
    <property type="entry name" value="Phosphorylase Kinase, domain 1"/>
    <property type="match status" value="1"/>
</dbReference>
<evidence type="ECO:0000256" key="5">
    <source>
        <dbReference type="ARBA" id="ARBA00022777"/>
    </source>
</evidence>
<keyword evidence="2" id="KW-0723">Serine/threonine-protein kinase</keyword>
<evidence type="ECO:0000256" key="2">
    <source>
        <dbReference type="ARBA" id="ARBA00022527"/>
    </source>
</evidence>
<proteinExistence type="predicted"/>
<feature type="domain" description="Protein kinase" evidence="9">
    <location>
        <begin position="101"/>
        <end position="322"/>
    </location>
</feature>
<evidence type="ECO:0000256" key="7">
    <source>
        <dbReference type="ARBA" id="ARBA00047292"/>
    </source>
</evidence>
<dbReference type="Proteomes" id="UP001465976">
    <property type="component" value="Unassembled WGS sequence"/>
</dbReference>
<keyword evidence="3" id="KW-0808">Transferase</keyword>
<dbReference type="InterPro" id="IPR000719">
    <property type="entry name" value="Prot_kinase_dom"/>
</dbReference>
<protein>
    <recommendedName>
        <fullName evidence="1">cAMP-dependent protein kinase</fullName>
        <ecNumber evidence="1">2.7.11.11</ecNumber>
    </recommendedName>
</protein>
<dbReference type="Pfam" id="PF00069">
    <property type="entry name" value="Pkinase"/>
    <property type="match status" value="1"/>
</dbReference>
<name>A0ABR3F2X1_9AGAR</name>
<accession>A0ABR3F2X1</accession>
<feature type="non-terminal residue" evidence="10">
    <location>
        <position position="322"/>
    </location>
</feature>
<keyword evidence="11" id="KW-1185">Reference proteome</keyword>
<comment type="catalytic activity">
    <reaction evidence="8">
        <text>L-seryl-[protein] + ATP = O-phospho-L-seryl-[protein] + ADP + H(+)</text>
        <dbReference type="Rhea" id="RHEA:17989"/>
        <dbReference type="Rhea" id="RHEA-COMP:9863"/>
        <dbReference type="Rhea" id="RHEA-COMP:11604"/>
        <dbReference type="ChEBI" id="CHEBI:15378"/>
        <dbReference type="ChEBI" id="CHEBI:29999"/>
        <dbReference type="ChEBI" id="CHEBI:30616"/>
        <dbReference type="ChEBI" id="CHEBI:83421"/>
        <dbReference type="ChEBI" id="CHEBI:456216"/>
        <dbReference type="EC" id="2.7.11.11"/>
    </reaction>
</comment>
<keyword evidence="4" id="KW-0547">Nucleotide-binding</keyword>
<keyword evidence="6" id="KW-0067">ATP-binding</keyword>
<evidence type="ECO:0000313" key="10">
    <source>
        <dbReference type="EMBL" id="KAL0569354.1"/>
    </source>
</evidence>
<evidence type="ECO:0000313" key="11">
    <source>
        <dbReference type="Proteomes" id="UP001465976"/>
    </source>
</evidence>
<evidence type="ECO:0000259" key="9">
    <source>
        <dbReference type="PROSITE" id="PS50011"/>
    </source>
</evidence>
<gene>
    <name evidence="10" type="ORF">V5O48_012605</name>
</gene>
<evidence type="ECO:0000256" key="3">
    <source>
        <dbReference type="ARBA" id="ARBA00022679"/>
    </source>
</evidence>
<sequence>MPPSRNEPTIRSSRRAIANPIKYRTPFEDDEPIVRHRPALLLTADQRRTLNKVSRVFDGLDFGMQFEHLYEDLGKPECSQPLGLSSKPEGPRPPPLNLHEFESVKTLGEGESCSVVLVRTIRDSHQLDRPGSLFAMKTIAKKWMREFDPSETNKDIERSVLTELPWNPFVAGLLGTFLDSKNLYLAVEFTPAGNFRDFLREHAPLSASAVQFFTCGIVAGLGFLHEYDIMHRDMKPENVLIGPGGYPVLVDFGCARRVEEDFMKDDGNKPKLREWERPGSIPYTPPENIDIDPNEERPIFFGPSMDWWAAGCMVYEMATRRL</sequence>
<evidence type="ECO:0000256" key="4">
    <source>
        <dbReference type="ARBA" id="ARBA00022741"/>
    </source>
</evidence>
<organism evidence="10 11">
    <name type="scientific">Marasmius crinis-equi</name>
    <dbReference type="NCBI Taxonomy" id="585013"/>
    <lineage>
        <taxon>Eukaryota</taxon>
        <taxon>Fungi</taxon>
        <taxon>Dikarya</taxon>
        <taxon>Basidiomycota</taxon>
        <taxon>Agaricomycotina</taxon>
        <taxon>Agaricomycetes</taxon>
        <taxon>Agaricomycetidae</taxon>
        <taxon>Agaricales</taxon>
        <taxon>Marasmiineae</taxon>
        <taxon>Marasmiaceae</taxon>
        <taxon>Marasmius</taxon>
    </lineage>
</organism>
<evidence type="ECO:0000256" key="8">
    <source>
        <dbReference type="ARBA" id="ARBA00047454"/>
    </source>
</evidence>
<evidence type="ECO:0000256" key="1">
    <source>
        <dbReference type="ARBA" id="ARBA00012444"/>
    </source>
</evidence>
<dbReference type="SUPFAM" id="SSF56112">
    <property type="entry name" value="Protein kinase-like (PK-like)"/>
    <property type="match status" value="1"/>
</dbReference>
<dbReference type="EC" id="2.7.11.11" evidence="1"/>
<dbReference type="InterPro" id="IPR011009">
    <property type="entry name" value="Kinase-like_dom_sf"/>
</dbReference>
<dbReference type="PANTHER" id="PTHR24353">
    <property type="entry name" value="CYCLIC NUCLEOTIDE-DEPENDENT PROTEIN KINASE"/>
    <property type="match status" value="1"/>
</dbReference>
<keyword evidence="5" id="KW-0418">Kinase</keyword>
<dbReference type="PROSITE" id="PS00108">
    <property type="entry name" value="PROTEIN_KINASE_ST"/>
    <property type="match status" value="1"/>
</dbReference>
<dbReference type="InterPro" id="IPR008271">
    <property type="entry name" value="Ser/Thr_kinase_AS"/>
</dbReference>
<comment type="catalytic activity">
    <reaction evidence="7">
        <text>L-threonyl-[protein] + ATP = O-phospho-L-threonyl-[protein] + ADP + H(+)</text>
        <dbReference type="Rhea" id="RHEA:46608"/>
        <dbReference type="Rhea" id="RHEA-COMP:11060"/>
        <dbReference type="Rhea" id="RHEA-COMP:11605"/>
        <dbReference type="ChEBI" id="CHEBI:15378"/>
        <dbReference type="ChEBI" id="CHEBI:30013"/>
        <dbReference type="ChEBI" id="CHEBI:30616"/>
        <dbReference type="ChEBI" id="CHEBI:61977"/>
        <dbReference type="ChEBI" id="CHEBI:456216"/>
        <dbReference type="EC" id="2.7.11.11"/>
    </reaction>
</comment>
<evidence type="ECO:0000256" key="6">
    <source>
        <dbReference type="ARBA" id="ARBA00022840"/>
    </source>
</evidence>
<dbReference type="SMART" id="SM00220">
    <property type="entry name" value="S_TKc"/>
    <property type="match status" value="1"/>
</dbReference>
<dbReference type="EMBL" id="JBAHYK010001135">
    <property type="protein sequence ID" value="KAL0569354.1"/>
    <property type="molecule type" value="Genomic_DNA"/>
</dbReference>
<reference evidence="10 11" key="1">
    <citation type="submission" date="2024-02" db="EMBL/GenBank/DDBJ databases">
        <title>A draft genome for the cacao thread blight pathogen Marasmius crinis-equi.</title>
        <authorList>
            <person name="Cohen S.P."/>
            <person name="Baruah I.K."/>
            <person name="Amoako-Attah I."/>
            <person name="Bukari Y."/>
            <person name="Meinhardt L.W."/>
            <person name="Bailey B.A."/>
        </authorList>
    </citation>
    <scope>NUCLEOTIDE SEQUENCE [LARGE SCALE GENOMIC DNA]</scope>
    <source>
        <strain evidence="10 11">GH-76</strain>
    </source>
</reference>
<dbReference type="PROSITE" id="PS50011">
    <property type="entry name" value="PROTEIN_KINASE_DOM"/>
    <property type="match status" value="1"/>
</dbReference>